<evidence type="ECO:0000313" key="1">
    <source>
        <dbReference type="EMBL" id="CAF4967844.1"/>
    </source>
</evidence>
<dbReference type="Proteomes" id="UP000663848">
    <property type="component" value="Unassembled WGS sequence"/>
</dbReference>
<name>A0A821YPP2_9BILA</name>
<dbReference type="EMBL" id="CAJOBR010025718">
    <property type="protein sequence ID" value="CAF4967844.1"/>
    <property type="molecule type" value="Genomic_DNA"/>
</dbReference>
<protein>
    <submittedName>
        <fullName evidence="1">Uncharacterized protein</fullName>
    </submittedName>
</protein>
<proteinExistence type="predicted"/>
<reference evidence="1" key="1">
    <citation type="submission" date="2021-02" db="EMBL/GenBank/DDBJ databases">
        <authorList>
            <person name="Nowell W R."/>
        </authorList>
    </citation>
    <scope>NUCLEOTIDE SEQUENCE</scope>
</reference>
<accession>A0A821YPP2</accession>
<gene>
    <name evidence="1" type="ORF">QYT958_LOCUS34912</name>
</gene>
<evidence type="ECO:0000313" key="2">
    <source>
        <dbReference type="Proteomes" id="UP000663848"/>
    </source>
</evidence>
<organism evidence="1 2">
    <name type="scientific">Rotaria socialis</name>
    <dbReference type="NCBI Taxonomy" id="392032"/>
    <lineage>
        <taxon>Eukaryota</taxon>
        <taxon>Metazoa</taxon>
        <taxon>Spiralia</taxon>
        <taxon>Gnathifera</taxon>
        <taxon>Rotifera</taxon>
        <taxon>Eurotatoria</taxon>
        <taxon>Bdelloidea</taxon>
        <taxon>Philodinida</taxon>
        <taxon>Philodinidae</taxon>
        <taxon>Rotaria</taxon>
    </lineage>
</organism>
<sequence>MQEASEVKLSQSKTTLEDLSAELFFELFDFFYFTELYNTFAHLNQRIDGYLAQLPNIYL</sequence>
<feature type="non-terminal residue" evidence="1">
    <location>
        <position position="59"/>
    </location>
</feature>
<comment type="caution">
    <text evidence="1">The sequence shown here is derived from an EMBL/GenBank/DDBJ whole genome shotgun (WGS) entry which is preliminary data.</text>
</comment>
<dbReference type="AlphaFoldDB" id="A0A821YPP2"/>